<sequence length="84" mass="9471">MSIEKEEAVPVARLVDGRSDRTVGWVYRWNTSELSILWLDPKRTAHHIDPPLSRNTIANAKTVTTDEVTDLLEELSLRGSADLL</sequence>
<gene>
    <name evidence="1" type="ORF">GLS40_17125</name>
</gene>
<protein>
    <submittedName>
        <fullName evidence="1">Uncharacterized protein</fullName>
    </submittedName>
</protein>
<keyword evidence="2" id="KW-1185">Reference proteome</keyword>
<dbReference type="AlphaFoldDB" id="A0A844W9Y0"/>
<evidence type="ECO:0000313" key="1">
    <source>
        <dbReference type="EMBL" id="MWB79754.1"/>
    </source>
</evidence>
<comment type="caution">
    <text evidence="1">The sequence shown here is derived from an EMBL/GenBank/DDBJ whole genome shotgun (WGS) entry which is preliminary data.</text>
</comment>
<organism evidence="1 2">
    <name type="scientific">Pseudooceanicola pacificus</name>
    <dbReference type="NCBI Taxonomy" id="2676438"/>
    <lineage>
        <taxon>Bacteria</taxon>
        <taxon>Pseudomonadati</taxon>
        <taxon>Pseudomonadota</taxon>
        <taxon>Alphaproteobacteria</taxon>
        <taxon>Rhodobacterales</taxon>
        <taxon>Paracoccaceae</taxon>
        <taxon>Pseudooceanicola</taxon>
    </lineage>
</organism>
<name>A0A844W9Y0_9RHOB</name>
<accession>A0A844W9Y0</accession>
<reference evidence="1 2" key="1">
    <citation type="submission" date="2019-11" db="EMBL/GenBank/DDBJ databases">
        <title>Pseudooceanicola pacifica sp. nov., isolated from deep-sea sediment of the Pacific Ocean.</title>
        <authorList>
            <person name="Lyu L."/>
        </authorList>
    </citation>
    <scope>NUCLEOTIDE SEQUENCE [LARGE SCALE GENOMIC DNA]</scope>
    <source>
        <strain evidence="1 2">216_PA32_1</strain>
    </source>
</reference>
<dbReference type="EMBL" id="WNXQ01000014">
    <property type="protein sequence ID" value="MWB79754.1"/>
    <property type="molecule type" value="Genomic_DNA"/>
</dbReference>
<evidence type="ECO:0000313" key="2">
    <source>
        <dbReference type="Proteomes" id="UP000443843"/>
    </source>
</evidence>
<proteinExistence type="predicted"/>
<dbReference type="Proteomes" id="UP000443843">
    <property type="component" value="Unassembled WGS sequence"/>
</dbReference>